<evidence type="ECO:0000313" key="3">
    <source>
        <dbReference type="EMBL" id="KAF9746160.1"/>
    </source>
</evidence>
<dbReference type="Proteomes" id="UP000616885">
    <property type="component" value="Unassembled WGS sequence"/>
</dbReference>
<keyword evidence="1" id="KW-0560">Oxidoreductase</keyword>
<gene>
    <name evidence="3" type="ORF">IM811_003065</name>
</gene>
<name>A0A8H7K6H9_BIOOC</name>
<dbReference type="EMBL" id="JADCTT010000011">
    <property type="protein sequence ID" value="KAF9746160.1"/>
    <property type="molecule type" value="Genomic_DNA"/>
</dbReference>
<comment type="caution">
    <text evidence="3">The sequence shown here is derived from an EMBL/GenBank/DDBJ whole genome shotgun (WGS) entry which is preliminary data.</text>
</comment>
<dbReference type="GO" id="GO:0005737">
    <property type="term" value="C:cytoplasm"/>
    <property type="evidence" value="ECO:0007669"/>
    <property type="project" value="TreeGrafter"/>
</dbReference>
<dbReference type="Gene3D" id="3.50.50.60">
    <property type="entry name" value="FAD/NAD(P)-binding domain"/>
    <property type="match status" value="1"/>
</dbReference>
<feature type="domain" description="FAD dependent oxidoreductase" evidence="2">
    <location>
        <begin position="41"/>
        <end position="391"/>
    </location>
</feature>
<evidence type="ECO:0000313" key="4">
    <source>
        <dbReference type="Proteomes" id="UP000616885"/>
    </source>
</evidence>
<proteinExistence type="predicted"/>
<dbReference type="InterPro" id="IPR036188">
    <property type="entry name" value="FAD/NAD-bd_sf"/>
</dbReference>
<dbReference type="PANTHER" id="PTHR13847">
    <property type="entry name" value="SARCOSINE DEHYDROGENASE-RELATED"/>
    <property type="match status" value="1"/>
</dbReference>
<dbReference type="Gene3D" id="3.30.9.10">
    <property type="entry name" value="D-Amino Acid Oxidase, subunit A, domain 2"/>
    <property type="match status" value="1"/>
</dbReference>
<dbReference type="GO" id="GO:0016491">
    <property type="term" value="F:oxidoreductase activity"/>
    <property type="evidence" value="ECO:0007669"/>
    <property type="project" value="UniProtKB-KW"/>
</dbReference>
<dbReference type="SUPFAM" id="SSF51905">
    <property type="entry name" value="FAD/NAD(P)-binding domain"/>
    <property type="match status" value="1"/>
</dbReference>
<organism evidence="3 4">
    <name type="scientific">Bionectria ochroleuca</name>
    <name type="common">Gliocladium roseum</name>
    <dbReference type="NCBI Taxonomy" id="29856"/>
    <lineage>
        <taxon>Eukaryota</taxon>
        <taxon>Fungi</taxon>
        <taxon>Dikarya</taxon>
        <taxon>Ascomycota</taxon>
        <taxon>Pezizomycotina</taxon>
        <taxon>Sordariomycetes</taxon>
        <taxon>Hypocreomycetidae</taxon>
        <taxon>Hypocreales</taxon>
        <taxon>Bionectriaceae</taxon>
        <taxon>Clonostachys</taxon>
    </lineage>
</organism>
<dbReference type="InterPro" id="IPR006076">
    <property type="entry name" value="FAD-dep_OxRdtase"/>
</dbReference>
<dbReference type="Pfam" id="PF01266">
    <property type="entry name" value="DAO"/>
    <property type="match status" value="1"/>
</dbReference>
<evidence type="ECO:0000256" key="1">
    <source>
        <dbReference type="ARBA" id="ARBA00023002"/>
    </source>
</evidence>
<accession>A0A8H7K6H9</accession>
<dbReference type="AlphaFoldDB" id="A0A8H7K6H9"/>
<reference evidence="3" key="1">
    <citation type="submission" date="2020-10" db="EMBL/GenBank/DDBJ databases">
        <title>High-Quality Genome Resource of Clonostachys rosea strain S41 by Oxford Nanopore Long-Read Sequencing.</title>
        <authorList>
            <person name="Wang H."/>
        </authorList>
    </citation>
    <scope>NUCLEOTIDE SEQUENCE</scope>
    <source>
        <strain evidence="3">S41</strain>
    </source>
</reference>
<sequence>MEQPMYSIKFNNIQQDLALFKLAQRGAATTKDNMSIKSAPVIVIGGGIVGASITWHLAKEKNVIIIAEAVGGVATPNSFCWLNATATTEKYCYDGEILLRRRNIATTEKYYYDFRRCSMARWEEICKELPDLPIYRGGTLTCDGTPDERAEFYELHSTCCTKVRRMSQAALASLEPEIDNAQFSSVEWGLHTLEEGTIEAHIAAAQLIAHAELLGAQVVKTSVVGLLKHRNGRVSGVLTGCGKTYGSHVALAACIGSVPLLATENIKLPLNSSEGLLISTTPTKKRYLNTLVRLPELHIRQAFDSRICFGASFAGVKPGHDPRATAEELFKQVQKVFKSGSELEFGSYTIGVWPDPEDGYPILGSTGLDDLDVAVMHSGVTNAALVGELLSKKILHGINDPMLDHFRLDRFKKTYAKL</sequence>
<dbReference type="PANTHER" id="PTHR13847:SF289">
    <property type="entry name" value="GLYCINE OXIDASE"/>
    <property type="match status" value="1"/>
</dbReference>
<protein>
    <recommendedName>
        <fullName evidence="2">FAD dependent oxidoreductase domain-containing protein</fullName>
    </recommendedName>
</protein>
<evidence type="ECO:0000259" key="2">
    <source>
        <dbReference type="Pfam" id="PF01266"/>
    </source>
</evidence>